<keyword evidence="1" id="KW-0472">Membrane</keyword>
<sequence length="63" mass="7495">MGLTMRFAFISALDFNYRNLTHAHSHTAMLGWVYLMLFVLIVHYFVPKKQKLIVYFGLQKLPY</sequence>
<evidence type="ECO:0000313" key="3">
    <source>
        <dbReference type="Proteomes" id="UP000016160"/>
    </source>
</evidence>
<dbReference type="STRING" id="1347342.BN863_22410"/>
<dbReference type="HOGENOM" id="CLU_2879291_0_0_10"/>
<keyword evidence="3" id="KW-1185">Reference proteome</keyword>
<proteinExistence type="predicted"/>
<feature type="transmembrane region" description="Helical" evidence="1">
    <location>
        <begin position="29"/>
        <end position="46"/>
    </location>
</feature>
<dbReference type="PATRIC" id="fig|1347342.6.peg.2249"/>
<name>T2KNB1_FORAG</name>
<keyword evidence="1" id="KW-0812">Transmembrane</keyword>
<keyword evidence="1" id="KW-1133">Transmembrane helix</keyword>
<protein>
    <submittedName>
        <fullName evidence="2">Uncharacterized protein</fullName>
    </submittedName>
</protein>
<accession>T2KNB1</accession>
<evidence type="ECO:0000313" key="2">
    <source>
        <dbReference type="EMBL" id="CDF79953.1"/>
    </source>
</evidence>
<gene>
    <name evidence="2" type="ORF">BN863_22410</name>
</gene>
<dbReference type="AlphaFoldDB" id="T2KNB1"/>
<dbReference type="EMBL" id="HG315671">
    <property type="protein sequence ID" value="CDF79953.1"/>
    <property type="molecule type" value="Genomic_DNA"/>
</dbReference>
<dbReference type="Proteomes" id="UP000016160">
    <property type="component" value="Chromosome"/>
</dbReference>
<evidence type="ECO:0000256" key="1">
    <source>
        <dbReference type="SAM" id="Phobius"/>
    </source>
</evidence>
<organism evidence="2 3">
    <name type="scientific">Formosa agariphila (strain DSM 15362 / KCTC 12365 / LMG 23005 / KMM 3901 / M-2Alg 35-1)</name>
    <dbReference type="NCBI Taxonomy" id="1347342"/>
    <lineage>
        <taxon>Bacteria</taxon>
        <taxon>Pseudomonadati</taxon>
        <taxon>Bacteroidota</taxon>
        <taxon>Flavobacteriia</taxon>
        <taxon>Flavobacteriales</taxon>
        <taxon>Flavobacteriaceae</taxon>
        <taxon>Formosa</taxon>
    </lineage>
</organism>
<reference evidence="2 3" key="1">
    <citation type="journal article" date="2013" name="Appl. Environ. Microbiol.">
        <title>The genome of the alga-associated marine flavobacterium Formosa agariphila KMM 3901T reveals a broad potential for degradation of algal polysaccharides.</title>
        <authorList>
            <person name="Mann A.J."/>
            <person name="Hahnke R.L."/>
            <person name="Huang S."/>
            <person name="Werner J."/>
            <person name="Xing P."/>
            <person name="Barbeyron T."/>
            <person name="Huettel B."/>
            <person name="Stueber K."/>
            <person name="Reinhardt R."/>
            <person name="Harder J."/>
            <person name="Gloeckner F.O."/>
            <person name="Amann R.I."/>
            <person name="Teeling H."/>
        </authorList>
    </citation>
    <scope>NUCLEOTIDE SEQUENCE [LARGE SCALE GENOMIC DNA]</scope>
    <source>
        <strain evidence="3">DSM 15362 / KCTC 12365 / LMG 23005 / KMM 3901</strain>
    </source>
</reference>